<evidence type="ECO:0000313" key="3">
    <source>
        <dbReference type="Proteomes" id="UP000323324"/>
    </source>
</evidence>
<organism evidence="2 3">
    <name type="scientific">Bizionia saleffrena</name>
    <dbReference type="NCBI Taxonomy" id="291189"/>
    <lineage>
        <taxon>Bacteria</taxon>
        <taxon>Pseudomonadati</taxon>
        <taxon>Bacteroidota</taxon>
        <taxon>Flavobacteriia</taxon>
        <taxon>Flavobacteriales</taxon>
        <taxon>Flavobacteriaceae</taxon>
        <taxon>Bizionia</taxon>
    </lineage>
</organism>
<name>A0A8H2LF88_9FLAO</name>
<feature type="coiled-coil region" evidence="1">
    <location>
        <begin position="183"/>
        <end position="215"/>
    </location>
</feature>
<dbReference type="Proteomes" id="UP000323324">
    <property type="component" value="Unassembled WGS sequence"/>
</dbReference>
<evidence type="ECO:0000313" key="2">
    <source>
        <dbReference type="EMBL" id="TYB76590.1"/>
    </source>
</evidence>
<comment type="caution">
    <text evidence="2">The sequence shown here is derived from an EMBL/GenBank/DDBJ whole genome shotgun (WGS) entry which is preliminary data.</text>
</comment>
<dbReference type="InterPro" id="IPR027417">
    <property type="entry name" value="P-loop_NTPase"/>
</dbReference>
<keyword evidence="1" id="KW-0175">Coiled coil</keyword>
<accession>A0A8H2LF88</accession>
<reference evidence="2 3" key="1">
    <citation type="submission" date="2019-08" db="EMBL/GenBank/DDBJ databases">
        <title>Genomes of Antarctic Bizionia species.</title>
        <authorList>
            <person name="Bowman J.P."/>
        </authorList>
    </citation>
    <scope>NUCLEOTIDE SEQUENCE [LARGE SCALE GENOMIC DNA]</scope>
    <source>
        <strain evidence="2 3">HFD</strain>
    </source>
</reference>
<dbReference type="Gene3D" id="3.40.50.300">
    <property type="entry name" value="P-loop containing nucleotide triphosphate hydrolases"/>
    <property type="match status" value="1"/>
</dbReference>
<evidence type="ECO:0000256" key="1">
    <source>
        <dbReference type="SAM" id="Coils"/>
    </source>
</evidence>
<dbReference type="RefSeq" id="WP_148368827.1">
    <property type="nucleotide sequence ID" value="NZ_VSKM01000004.1"/>
</dbReference>
<dbReference type="EMBL" id="VSKM01000004">
    <property type="protein sequence ID" value="TYB76590.1"/>
    <property type="molecule type" value="Genomic_DNA"/>
</dbReference>
<keyword evidence="3" id="KW-1185">Reference proteome</keyword>
<proteinExistence type="predicted"/>
<gene>
    <name evidence="2" type="ORF">ES676_04380</name>
</gene>
<protein>
    <submittedName>
        <fullName evidence="2">Uncharacterized protein</fullName>
    </submittedName>
</protein>
<sequence length="572" mass="68002">MKTHIKYNRFFAYSEEHNKYFHTEFNDNINIIYGKNTSGKSTLIQAINYTFGINDENHKLSEVLSENVVFRLDFQIKKTSIENITIIRDTDFIFIIRKGIPIKKFLGINGNKSEEHKQLKKYLAELFGFNLFLESKGDYKLGSIESMFLPYYVAQDYGWVLTLKSFRGLDYFRNFKFDYYDYYLGINNKYDREEKQRLEAEKQKLENDIKFLSKTEKGKDELYLSKLKDEAFLNKSAEYIEQYKNEKNTLIQNEKEYLVLCNKIKLLEEHRKVLLAVNRNITEEKPLKDNCPTCKQSLPNSIEKVYEYYQDVDDTKEQLKANKKEISKKIGLLNSLKKDINDLRTLINEKYSILKDYQIDNLSVSTWLDNKVNVRLSNKIISQIGEIEIELIGINEELAKFKTNEEIKSERNKIELSFSNLFRSNLKELKVKIFKDDYSLYSNKLFPQQGVELLKTLLAYYFSFNTIIKRTAYVHRLPFVMDAIFKEDVDEDNKKLILKFIYEHYPKDTQLIFSLAESKENKKTAIDYNIEHFNSKAKLIKINTLKKRAFLSDFKKEFEEIKKETLELIEMY</sequence>
<dbReference type="AlphaFoldDB" id="A0A8H2LF88"/>
<dbReference type="SUPFAM" id="SSF52540">
    <property type="entry name" value="P-loop containing nucleoside triphosphate hydrolases"/>
    <property type="match status" value="1"/>
</dbReference>